<protein>
    <submittedName>
        <fullName evidence="1">AAA family ATPase</fullName>
    </submittedName>
</protein>
<dbReference type="RefSeq" id="WP_324780946.1">
    <property type="nucleotide sequence ID" value="NZ_CP141769.1"/>
</dbReference>
<dbReference type="Gene3D" id="3.90.1200.10">
    <property type="match status" value="1"/>
</dbReference>
<reference evidence="1 2" key="1">
    <citation type="submission" date="2023-12" db="EMBL/GenBank/DDBJ databases">
        <title>Thiobacillus sedimentum sp. nov., a chemolithoautotrophic sulfur-oxidizing bacterium isolated from freshwater sediment.</title>
        <authorList>
            <person name="Luo J."/>
            <person name="Dai C."/>
        </authorList>
    </citation>
    <scope>NUCLEOTIDE SEQUENCE [LARGE SCALE GENOMIC DNA]</scope>
    <source>
        <strain evidence="1 2">SCUT-2</strain>
    </source>
</reference>
<name>A0ABZ1CMB7_9PROT</name>
<gene>
    <name evidence="1" type="ORF">VA613_05960</name>
</gene>
<evidence type="ECO:0000313" key="1">
    <source>
        <dbReference type="EMBL" id="WRS40416.1"/>
    </source>
</evidence>
<dbReference type="Gene3D" id="3.40.50.300">
    <property type="entry name" value="P-loop containing nucleotide triphosphate hydrolases"/>
    <property type="match status" value="1"/>
</dbReference>
<keyword evidence="2" id="KW-1185">Reference proteome</keyword>
<dbReference type="InterPro" id="IPR027417">
    <property type="entry name" value="P-loop_NTPase"/>
</dbReference>
<dbReference type="Pfam" id="PF13671">
    <property type="entry name" value="AAA_33"/>
    <property type="match status" value="1"/>
</dbReference>
<proteinExistence type="predicted"/>
<dbReference type="SUPFAM" id="SSF56112">
    <property type="entry name" value="Protein kinase-like (PK-like)"/>
    <property type="match status" value="1"/>
</dbReference>
<evidence type="ECO:0000313" key="2">
    <source>
        <dbReference type="Proteomes" id="UP001334732"/>
    </source>
</evidence>
<accession>A0ABZ1CMB7</accession>
<dbReference type="PANTHER" id="PTHR43883">
    <property type="entry name" value="SLR0207 PROTEIN"/>
    <property type="match status" value="1"/>
</dbReference>
<organism evidence="1 2">
    <name type="scientific">Thiobacillus sedimenti</name>
    <dbReference type="NCBI Taxonomy" id="3110231"/>
    <lineage>
        <taxon>Bacteria</taxon>
        <taxon>Pseudomonadati</taxon>
        <taxon>Pseudomonadota</taxon>
        <taxon>Betaproteobacteria</taxon>
        <taxon>Nitrosomonadales</taxon>
        <taxon>Thiobacillaceae</taxon>
        <taxon>Thiobacillus</taxon>
    </lineage>
</organism>
<dbReference type="EMBL" id="CP141769">
    <property type="protein sequence ID" value="WRS40416.1"/>
    <property type="molecule type" value="Genomic_DNA"/>
</dbReference>
<dbReference type="SUPFAM" id="SSF52540">
    <property type="entry name" value="P-loop containing nucleoside triphosphate hydrolases"/>
    <property type="match status" value="1"/>
</dbReference>
<dbReference type="Proteomes" id="UP001334732">
    <property type="component" value="Chromosome"/>
</dbReference>
<dbReference type="InterPro" id="IPR011009">
    <property type="entry name" value="Kinase-like_dom_sf"/>
</dbReference>
<dbReference type="InterPro" id="IPR052732">
    <property type="entry name" value="Cell-binding_unc_protein"/>
</dbReference>
<sequence>MDATPDPADLIRRLRDPACYDHPVGAVRLVETHISWILLTGDFAYKIKKPLDLGFLDFSTLARRLHACCDEVRLNRRLAPDIYLDVVPVTGTPDAPHLDGRGETLEYAVKMRQFPADATLDRLDAQGGMTAQHVDAIAATAARFHLDACARADADSPWGSPDAVWRPVAQNFAQIAPRLDDADDRALLDALQHWSECEHARLAPLMDARKRDGFVRECHGDLHLGNLAWFDGRLLVFDCIEFNPELRWIDIQSEIAFCFMDLLQRGHADWAWLFLNGWLEATGDYAGLALLRYYTVYRALVRAKVAAIRGAQTGGAERAAALGEVRTLLALATSLTRPPAPRLDITHGLSGSGKTTVTRRAMQHPGAIRLRSDVERKRLAGLDALAKSGSGVGAQLYAADATRRTYEHLAALAGRALDAGWPVIVDATFTARWQRDLLRNVARARQVDFRILDFPVPIDTLRERIVARSRAGTDASEADLAVLKHQLDTQQPLGADELPQCIDATHTP</sequence>
<dbReference type="PANTHER" id="PTHR43883:SF1">
    <property type="entry name" value="GLUCONOKINASE"/>
    <property type="match status" value="1"/>
</dbReference>